<dbReference type="PROSITE" id="PS51257">
    <property type="entry name" value="PROKAR_LIPOPROTEIN"/>
    <property type="match status" value="1"/>
</dbReference>
<dbReference type="PANTHER" id="PTHR43649:SF11">
    <property type="entry name" value="ABC TRANSPORTER SUBSTRATE-BINDING PROTEIN YESO-RELATED"/>
    <property type="match status" value="1"/>
</dbReference>
<dbReference type="EMBL" id="ATAX01000025">
    <property type="protein sequence ID" value="EWM53535.1"/>
    <property type="molecule type" value="Genomic_DNA"/>
</dbReference>
<protein>
    <recommendedName>
        <fullName evidence="3">ABC transporter substrate-binding protein</fullName>
    </recommendedName>
</protein>
<dbReference type="Gene3D" id="3.40.190.10">
    <property type="entry name" value="Periplasmic binding protein-like II"/>
    <property type="match status" value="2"/>
</dbReference>
<dbReference type="Proteomes" id="UP000019365">
    <property type="component" value="Unassembled WGS sequence"/>
</dbReference>
<evidence type="ECO:0000313" key="1">
    <source>
        <dbReference type="EMBL" id="EWM53535.1"/>
    </source>
</evidence>
<dbReference type="eggNOG" id="COG1653">
    <property type="taxonomic scope" value="Bacteria"/>
</dbReference>
<sequence length="436" mass="48260">MKNIFYKAATLCCVLALSSCTSRKNVKVTPPDGTLDKCSLRFSWWGGDDRHEATLKAVKLWNNRHPEIRIVPEYGGWDGWTEKVAAQVKSGTEPDVMQINYDWIITLSPDGSGFYDLEKLNSFLDLSYFDKNIVSFGRVKGKMNAAAVSLSGRSFFYNSRVYDSLGADYPQTWSDLTALGSSFGSADMYPIDLDIQSGGTAWYLAVVYMQQKTGREFITDDGQLGFTYEDICSALRFYKELEDSHVIRTVRSRTDEDGNAALYQSSEFISGRVAGVLEWGSAIGKYESVLPEGVLEAGPLLSDENGNCSGWMIKPSLMYAISGHTEHPDEAAAFMDFLLNDEECAELLGTTRGIPASSKAETALEKKGCISGLAKKSTDILNAADTVTISPYMELPRMKSFYNAAIESVSYGTADIDEAAKQMYDSINEYLEKIRK</sequence>
<comment type="caution">
    <text evidence="1">The sequence shown here is derived from an EMBL/GenBank/DDBJ whole genome shotgun (WGS) entry which is preliminary data.</text>
</comment>
<evidence type="ECO:0000313" key="2">
    <source>
        <dbReference type="Proteomes" id="UP000019365"/>
    </source>
</evidence>
<dbReference type="InterPro" id="IPR006059">
    <property type="entry name" value="SBP"/>
</dbReference>
<keyword evidence="2" id="KW-1185">Reference proteome</keyword>
<name>W7UY10_RUMFL</name>
<dbReference type="AlphaFoldDB" id="W7UY10"/>
<accession>W7UY10</accession>
<dbReference type="RefSeq" id="WP_037299405.1">
    <property type="nucleotide sequence ID" value="NZ_ATAX01000025.1"/>
</dbReference>
<dbReference type="SUPFAM" id="SSF53850">
    <property type="entry name" value="Periplasmic binding protein-like II"/>
    <property type="match status" value="1"/>
</dbReference>
<dbReference type="OrthoDB" id="9764112at2"/>
<reference evidence="1 2" key="1">
    <citation type="journal article" date="2014" name="PLoS ONE">
        <title>Rumen cellulosomics: divergent fiber-degrading strategies revealed by comparative genome-wide analysis of six ruminococcal strains.</title>
        <authorList>
            <person name="Dassa B."/>
            <person name="Borovok I."/>
            <person name="Ruimy-Israeli V."/>
            <person name="Lamed R."/>
            <person name="Flint H.J."/>
            <person name="Duncan S.H."/>
            <person name="Henrissat B."/>
            <person name="Coutinho P."/>
            <person name="Morrison M."/>
            <person name="Mosoni P."/>
            <person name="Yeoman C.J."/>
            <person name="White B.A."/>
            <person name="Bayer E.A."/>
        </authorList>
    </citation>
    <scope>NUCLEOTIDE SEQUENCE [LARGE SCALE GENOMIC DNA]</scope>
    <source>
        <strain evidence="1 2">007c</strain>
    </source>
</reference>
<dbReference type="PANTHER" id="PTHR43649">
    <property type="entry name" value="ARABINOSE-BINDING PROTEIN-RELATED"/>
    <property type="match status" value="1"/>
</dbReference>
<evidence type="ECO:0008006" key="3">
    <source>
        <dbReference type="Google" id="ProtNLM"/>
    </source>
</evidence>
<organism evidence="1 2">
    <name type="scientific">Ruminococcus flavefaciens 007c</name>
    <dbReference type="NCBI Taxonomy" id="1341157"/>
    <lineage>
        <taxon>Bacteria</taxon>
        <taxon>Bacillati</taxon>
        <taxon>Bacillota</taxon>
        <taxon>Clostridia</taxon>
        <taxon>Eubacteriales</taxon>
        <taxon>Oscillospiraceae</taxon>
        <taxon>Ruminococcus</taxon>
    </lineage>
</organism>
<proteinExistence type="predicted"/>
<dbReference type="InterPro" id="IPR050490">
    <property type="entry name" value="Bact_solute-bd_prot1"/>
</dbReference>
<dbReference type="PATRIC" id="fig|1341157.4.peg.1944"/>
<dbReference type="Pfam" id="PF01547">
    <property type="entry name" value="SBP_bac_1"/>
    <property type="match status" value="1"/>
</dbReference>
<gene>
    <name evidence="1" type="ORF">RF007C_07585</name>
</gene>